<dbReference type="Pfam" id="PF00126">
    <property type="entry name" value="HTH_1"/>
    <property type="match status" value="1"/>
</dbReference>
<dbReference type="GO" id="GO:0003700">
    <property type="term" value="F:DNA-binding transcription factor activity"/>
    <property type="evidence" value="ECO:0007669"/>
    <property type="project" value="InterPro"/>
</dbReference>
<dbReference type="RefSeq" id="WP_176785881.1">
    <property type="nucleotide sequence ID" value="NZ_FNCY01000011.1"/>
</dbReference>
<evidence type="ECO:0000256" key="3">
    <source>
        <dbReference type="ARBA" id="ARBA00023125"/>
    </source>
</evidence>
<dbReference type="InterPro" id="IPR058163">
    <property type="entry name" value="LysR-type_TF_proteobact-type"/>
</dbReference>
<name>A0A1G8GQV1_9RHOO</name>
<dbReference type="GO" id="GO:0006351">
    <property type="term" value="P:DNA-templated transcription"/>
    <property type="evidence" value="ECO:0007669"/>
    <property type="project" value="TreeGrafter"/>
</dbReference>
<evidence type="ECO:0000313" key="7">
    <source>
        <dbReference type="Proteomes" id="UP000198607"/>
    </source>
</evidence>
<dbReference type="SUPFAM" id="SSF46785">
    <property type="entry name" value="Winged helix' DNA-binding domain"/>
    <property type="match status" value="1"/>
</dbReference>
<dbReference type="GO" id="GO:0043565">
    <property type="term" value="F:sequence-specific DNA binding"/>
    <property type="evidence" value="ECO:0007669"/>
    <property type="project" value="TreeGrafter"/>
</dbReference>
<dbReference type="CDD" id="cd08422">
    <property type="entry name" value="PBP2_CrgA_like"/>
    <property type="match status" value="1"/>
</dbReference>
<dbReference type="EMBL" id="FNCY01000011">
    <property type="protein sequence ID" value="SDH96680.1"/>
    <property type="molecule type" value="Genomic_DNA"/>
</dbReference>
<dbReference type="STRING" id="83767.SAMN05660652_02607"/>
<reference evidence="6 7" key="1">
    <citation type="submission" date="2016-10" db="EMBL/GenBank/DDBJ databases">
        <authorList>
            <person name="de Groot N.N."/>
        </authorList>
    </citation>
    <scope>NUCLEOTIDE SEQUENCE [LARGE SCALE GENOMIC DNA]</scope>
    <source>
        <strain evidence="6 7">DSM 5885</strain>
    </source>
</reference>
<feature type="domain" description="HTH lysR-type" evidence="5">
    <location>
        <begin position="1"/>
        <end position="59"/>
    </location>
</feature>
<dbReference type="InterPro" id="IPR000847">
    <property type="entry name" value="LysR_HTH_N"/>
</dbReference>
<dbReference type="InterPro" id="IPR005119">
    <property type="entry name" value="LysR_subst-bd"/>
</dbReference>
<keyword evidence="4" id="KW-0804">Transcription</keyword>
<dbReference type="InterPro" id="IPR036390">
    <property type="entry name" value="WH_DNA-bd_sf"/>
</dbReference>
<evidence type="ECO:0000259" key="5">
    <source>
        <dbReference type="PROSITE" id="PS50931"/>
    </source>
</evidence>
<dbReference type="FunFam" id="3.40.190.290:FF:000001">
    <property type="entry name" value="Transcriptional regulator, LysR family"/>
    <property type="match status" value="1"/>
</dbReference>
<protein>
    <submittedName>
        <fullName evidence="6">DNA-binding transcriptional regulator, LysR family</fullName>
    </submittedName>
</protein>
<accession>A0A1G8GQV1</accession>
<keyword evidence="2" id="KW-0805">Transcription regulation</keyword>
<dbReference type="AlphaFoldDB" id="A0A1G8GQV1"/>
<keyword evidence="7" id="KW-1185">Reference proteome</keyword>
<proteinExistence type="inferred from homology"/>
<dbReference type="Gene3D" id="3.40.190.290">
    <property type="match status" value="1"/>
</dbReference>
<dbReference type="PANTHER" id="PTHR30537:SF35">
    <property type="entry name" value="TRANSCRIPTIONAL REGULATORY PROTEIN"/>
    <property type="match status" value="1"/>
</dbReference>
<dbReference type="PANTHER" id="PTHR30537">
    <property type="entry name" value="HTH-TYPE TRANSCRIPTIONAL REGULATOR"/>
    <property type="match status" value="1"/>
</dbReference>
<dbReference type="InterPro" id="IPR036388">
    <property type="entry name" value="WH-like_DNA-bd_sf"/>
</dbReference>
<keyword evidence="3 6" id="KW-0238">DNA-binding</keyword>
<dbReference type="Pfam" id="PF03466">
    <property type="entry name" value="LysR_substrate"/>
    <property type="match status" value="1"/>
</dbReference>
<evidence type="ECO:0000256" key="2">
    <source>
        <dbReference type="ARBA" id="ARBA00023015"/>
    </source>
</evidence>
<evidence type="ECO:0000256" key="1">
    <source>
        <dbReference type="ARBA" id="ARBA00009437"/>
    </source>
</evidence>
<organism evidence="6 7">
    <name type="scientific">Propionivibrio dicarboxylicus</name>
    <dbReference type="NCBI Taxonomy" id="83767"/>
    <lineage>
        <taxon>Bacteria</taxon>
        <taxon>Pseudomonadati</taxon>
        <taxon>Pseudomonadota</taxon>
        <taxon>Betaproteobacteria</taxon>
        <taxon>Rhodocyclales</taxon>
        <taxon>Rhodocyclaceae</taxon>
        <taxon>Propionivibrio</taxon>
    </lineage>
</organism>
<dbReference type="Proteomes" id="UP000198607">
    <property type="component" value="Unassembled WGS sequence"/>
</dbReference>
<evidence type="ECO:0000313" key="6">
    <source>
        <dbReference type="EMBL" id="SDH96680.1"/>
    </source>
</evidence>
<evidence type="ECO:0000256" key="4">
    <source>
        <dbReference type="ARBA" id="ARBA00023163"/>
    </source>
</evidence>
<comment type="similarity">
    <text evidence="1">Belongs to the LysR transcriptional regulatory family.</text>
</comment>
<gene>
    <name evidence="6" type="ORF">SAMN05660652_02607</name>
</gene>
<dbReference type="PROSITE" id="PS50931">
    <property type="entry name" value="HTH_LYSR"/>
    <property type="match status" value="1"/>
</dbReference>
<dbReference type="Gene3D" id="1.10.10.10">
    <property type="entry name" value="Winged helix-like DNA-binding domain superfamily/Winged helix DNA-binding domain"/>
    <property type="match status" value="1"/>
</dbReference>
<sequence>MDTLQGMRVFAAVAEAGSFSQAADRLGLSRAMASKHVQQLEKHLGVRLLQRTTRKLRLTESGATYFERCRQILADVDEAEADATKLTVKPSGVLRMTMPVSFGVKHVAPLITRYLEKYPEVQIDATVADRRIDLIEEGLDLAIRIGASLDPGLVARRLGSDRLVICAAPAYLARHGTPTRPEQLEEHDCALYSYAADGNEWTLTGPDGAVAVKVAGKVRANNGDLLTQIVLDGGGLMCQPSFLVGDAIADGRLVQVLGDYALPSMGIFAVYPSRKYLSAKIRTFVDFLAESLADNSAWSALA</sequence>
<dbReference type="SUPFAM" id="SSF53850">
    <property type="entry name" value="Periplasmic binding protein-like II"/>
    <property type="match status" value="1"/>
</dbReference>
<dbReference type="FunFam" id="1.10.10.10:FF:000001">
    <property type="entry name" value="LysR family transcriptional regulator"/>
    <property type="match status" value="1"/>
</dbReference>